<name>A0A4U5VJB3_COLLU</name>
<protein>
    <submittedName>
        <fullName evidence="2">Uncharacterized protein</fullName>
    </submittedName>
</protein>
<feature type="region of interest" description="Disordered" evidence="1">
    <location>
        <begin position="91"/>
        <end position="124"/>
    </location>
</feature>
<gene>
    <name evidence="2" type="ORF">D9C73_023341</name>
</gene>
<proteinExistence type="predicted"/>
<evidence type="ECO:0000313" key="3">
    <source>
        <dbReference type="Proteomes" id="UP000298787"/>
    </source>
</evidence>
<dbReference type="AlphaFoldDB" id="A0A4U5VJB3"/>
<keyword evidence="3" id="KW-1185">Reference proteome</keyword>
<sequence>MRMGKQLRTAKLFRTRHLLRAAMLNPQKNLLQLQHLQIPPLQFHLQQRCLSLLQTIRLQRLLHLLHLLHLLKLRQRQSAALRQRRAPQSLKLQLLSKKTQRPQRLVQSPKQRRHQLPVSEVQHE</sequence>
<dbReference type="EMBL" id="CM014097">
    <property type="protein sequence ID" value="TKS88229.1"/>
    <property type="molecule type" value="Genomic_DNA"/>
</dbReference>
<accession>A0A4U5VJB3</accession>
<reference evidence="2 3" key="1">
    <citation type="submission" date="2019-01" db="EMBL/GenBank/DDBJ databases">
        <title>Genome Assembly of Collichthys lucidus.</title>
        <authorList>
            <person name="Cai M."/>
            <person name="Xiao S."/>
        </authorList>
    </citation>
    <scope>NUCLEOTIDE SEQUENCE [LARGE SCALE GENOMIC DNA]</scope>
    <source>
        <strain evidence="2">JT15FE1705JMU</strain>
        <tissue evidence="2">Muscle</tissue>
    </source>
</reference>
<evidence type="ECO:0000256" key="1">
    <source>
        <dbReference type="SAM" id="MobiDB-lite"/>
    </source>
</evidence>
<organism evidence="2 3">
    <name type="scientific">Collichthys lucidus</name>
    <name type="common">Big head croaker</name>
    <name type="synonym">Sciaena lucida</name>
    <dbReference type="NCBI Taxonomy" id="240159"/>
    <lineage>
        <taxon>Eukaryota</taxon>
        <taxon>Metazoa</taxon>
        <taxon>Chordata</taxon>
        <taxon>Craniata</taxon>
        <taxon>Vertebrata</taxon>
        <taxon>Euteleostomi</taxon>
        <taxon>Actinopterygii</taxon>
        <taxon>Neopterygii</taxon>
        <taxon>Teleostei</taxon>
        <taxon>Neoteleostei</taxon>
        <taxon>Acanthomorphata</taxon>
        <taxon>Eupercaria</taxon>
        <taxon>Sciaenidae</taxon>
        <taxon>Collichthys</taxon>
    </lineage>
</organism>
<evidence type="ECO:0000313" key="2">
    <source>
        <dbReference type="EMBL" id="TKS88229.1"/>
    </source>
</evidence>
<dbReference type="Proteomes" id="UP000298787">
    <property type="component" value="Chromosome 20"/>
</dbReference>